<proteinExistence type="predicted"/>
<evidence type="ECO:0000313" key="1">
    <source>
        <dbReference type="EMBL" id="KAK3045589.1"/>
    </source>
</evidence>
<name>A0ACC3CVW4_9PEZI</name>
<evidence type="ECO:0000313" key="2">
    <source>
        <dbReference type="Proteomes" id="UP001186974"/>
    </source>
</evidence>
<reference evidence="1" key="1">
    <citation type="submission" date="2024-09" db="EMBL/GenBank/DDBJ databases">
        <title>Black Yeasts Isolated from many extreme environments.</title>
        <authorList>
            <person name="Coleine C."/>
            <person name="Stajich J.E."/>
            <person name="Selbmann L."/>
        </authorList>
    </citation>
    <scope>NUCLEOTIDE SEQUENCE</scope>
    <source>
        <strain evidence="1">CCFEE 5737</strain>
    </source>
</reference>
<comment type="caution">
    <text evidence="1">The sequence shown here is derived from an EMBL/GenBank/DDBJ whole genome shotgun (WGS) entry which is preliminary data.</text>
</comment>
<dbReference type="EMBL" id="JAWDJW010010593">
    <property type="protein sequence ID" value="KAK3045589.1"/>
    <property type="molecule type" value="Genomic_DNA"/>
</dbReference>
<keyword evidence="2" id="KW-1185">Reference proteome</keyword>
<gene>
    <name evidence="1" type="ORF">LTS18_013682</name>
</gene>
<organism evidence="1 2">
    <name type="scientific">Coniosporium uncinatum</name>
    <dbReference type="NCBI Taxonomy" id="93489"/>
    <lineage>
        <taxon>Eukaryota</taxon>
        <taxon>Fungi</taxon>
        <taxon>Dikarya</taxon>
        <taxon>Ascomycota</taxon>
        <taxon>Pezizomycotina</taxon>
        <taxon>Dothideomycetes</taxon>
        <taxon>Dothideomycetes incertae sedis</taxon>
        <taxon>Coniosporium</taxon>
    </lineage>
</organism>
<accession>A0ACC3CVW4</accession>
<dbReference type="Proteomes" id="UP001186974">
    <property type="component" value="Unassembled WGS sequence"/>
</dbReference>
<feature type="non-terminal residue" evidence="1">
    <location>
        <position position="96"/>
    </location>
</feature>
<protein>
    <submittedName>
        <fullName evidence="1">Uncharacterized protein</fullName>
    </submittedName>
</protein>
<sequence length="96" mass="10317">MNAQKIGLGVPALQLLPVTGGWTSALAFYHIALSGRVVYHRLSKSKVMGDRLDDSSTDLSNDVLYQSNRAHANLLENAPLALVLCAALELNGADRK</sequence>